<feature type="transmembrane region" description="Helical" evidence="1">
    <location>
        <begin position="83"/>
        <end position="105"/>
    </location>
</feature>
<evidence type="ECO:0000313" key="3">
    <source>
        <dbReference type="EMBL" id="RKO67501.1"/>
    </source>
</evidence>
<feature type="transmembrane region" description="Helical" evidence="1">
    <location>
        <begin position="24"/>
        <end position="45"/>
    </location>
</feature>
<dbReference type="Proteomes" id="UP000271256">
    <property type="component" value="Unassembled WGS sequence"/>
</dbReference>
<dbReference type="Pfam" id="PF07670">
    <property type="entry name" value="Gate"/>
    <property type="match status" value="1"/>
</dbReference>
<keyword evidence="1" id="KW-1133">Transmembrane helix</keyword>
<name>A0A494WWM8_9FIRM</name>
<evidence type="ECO:0000259" key="2">
    <source>
        <dbReference type="Pfam" id="PF07670"/>
    </source>
</evidence>
<organism evidence="3 4">
    <name type="scientific">Desulfofundulus salinus</name>
    <dbReference type="NCBI Taxonomy" id="2419843"/>
    <lineage>
        <taxon>Bacteria</taxon>
        <taxon>Bacillati</taxon>
        <taxon>Bacillota</taxon>
        <taxon>Clostridia</taxon>
        <taxon>Eubacteriales</taxon>
        <taxon>Peptococcaceae</taxon>
        <taxon>Desulfofundulus</taxon>
    </lineage>
</organism>
<keyword evidence="4" id="KW-1185">Reference proteome</keyword>
<feature type="transmembrane region" description="Helical" evidence="1">
    <location>
        <begin position="57"/>
        <end position="77"/>
    </location>
</feature>
<feature type="domain" description="Nucleoside transporter/FeoB GTPase Gate" evidence="2">
    <location>
        <begin position="20"/>
        <end position="103"/>
    </location>
</feature>
<dbReference type="AlphaFoldDB" id="A0A494WWM8"/>
<gene>
    <name evidence="3" type="ORF">D7024_11385</name>
</gene>
<dbReference type="EMBL" id="RBWE01000001">
    <property type="protein sequence ID" value="RKO67501.1"/>
    <property type="molecule type" value="Genomic_DNA"/>
</dbReference>
<proteinExistence type="predicted"/>
<dbReference type="OrthoDB" id="9779080at2"/>
<sequence length="139" mass="14882">MITVSTVKRGLHKGFYTTWELTKVVVPVYIVVTFLKYTPAMDFIARFCEPAMKILGLPGEASIVLVLGNLLNIYAAIGAISSLHLSAKAITILATMLLISHSLLIESAVSRRTGVSPLLMGGFRLVVSLLAGAALNLLL</sequence>
<dbReference type="RefSeq" id="WP_121451911.1">
    <property type="nucleotide sequence ID" value="NZ_RBWE01000001.1"/>
</dbReference>
<evidence type="ECO:0000256" key="1">
    <source>
        <dbReference type="SAM" id="Phobius"/>
    </source>
</evidence>
<comment type="caution">
    <text evidence="3">The sequence shown here is derived from an EMBL/GenBank/DDBJ whole genome shotgun (WGS) entry which is preliminary data.</text>
</comment>
<dbReference type="InterPro" id="IPR011642">
    <property type="entry name" value="Gate_dom"/>
</dbReference>
<keyword evidence="1" id="KW-0472">Membrane</keyword>
<reference evidence="3 4" key="1">
    <citation type="submission" date="2018-10" db="EMBL/GenBank/DDBJ databases">
        <authorList>
            <person name="Grouzdev D.S."/>
            <person name="Krutkina M.S."/>
            <person name="Tourova T.P."/>
            <person name="Nazina T.N."/>
        </authorList>
    </citation>
    <scope>NUCLEOTIDE SEQUENCE [LARGE SCALE GENOMIC DNA]</scope>
    <source>
        <strain evidence="3 4">435</strain>
    </source>
</reference>
<keyword evidence="1" id="KW-0812">Transmembrane</keyword>
<accession>A0A494WWM8</accession>
<evidence type="ECO:0000313" key="4">
    <source>
        <dbReference type="Proteomes" id="UP000271256"/>
    </source>
</evidence>
<protein>
    <submittedName>
        <fullName evidence="3">Nucleoside recognition protein</fullName>
    </submittedName>
</protein>
<feature type="transmembrane region" description="Helical" evidence="1">
    <location>
        <begin position="117"/>
        <end position="138"/>
    </location>
</feature>